<evidence type="ECO:0000313" key="1">
    <source>
        <dbReference type="EMBL" id="QHK22533.1"/>
    </source>
</evidence>
<protein>
    <submittedName>
        <fullName evidence="1">Uncharacterized protein</fullName>
    </submittedName>
</protein>
<dbReference type="EMBL" id="CP047899">
    <property type="protein sequence ID" value="QHK22533.1"/>
    <property type="molecule type" value="Genomic_DNA"/>
</dbReference>
<evidence type="ECO:0000313" key="2">
    <source>
        <dbReference type="Proteomes" id="UP000464186"/>
    </source>
</evidence>
<organism evidence="1 2">
    <name type="scientific">Pseudarthrobacter psychrotolerans</name>
    <dbReference type="NCBI Taxonomy" id="2697569"/>
    <lineage>
        <taxon>Bacteria</taxon>
        <taxon>Bacillati</taxon>
        <taxon>Actinomycetota</taxon>
        <taxon>Actinomycetes</taxon>
        <taxon>Micrococcales</taxon>
        <taxon>Micrococcaceae</taxon>
        <taxon>Pseudarthrobacter</taxon>
    </lineage>
</organism>
<proteinExistence type="predicted"/>
<dbReference type="Proteomes" id="UP000464186">
    <property type="component" value="Plasmid unnamed1"/>
</dbReference>
<dbReference type="KEGG" id="psey:GU243_23480"/>
<reference evidence="1 2" key="1">
    <citation type="submission" date="2020-01" db="EMBL/GenBank/DDBJ databases">
        <title>Pseudarthrobacter psychrotolerans sp. nov., isolated from antarctic soil.</title>
        <authorList>
            <person name="Shin Y."/>
            <person name="Park W."/>
        </authorList>
    </citation>
    <scope>NUCLEOTIDE SEQUENCE [LARGE SCALE GENOMIC DNA]</scope>
    <source>
        <strain evidence="1 2">YJ56</strain>
        <plasmid evidence="1 2">unnamed1</plasmid>
    </source>
</reference>
<sequence length="129" mass="14397">MSVEGLSDYDAVFAEAVFTFVQVCRQRGCAPEPVLLADLGSIPSVYTGEVGLGWAFRLQETDALHAVTEDGALYRATRTWRLHRKPSWLQQVSGSYFLIATSEVQINKTSQLRADIMNGLLQFLEEEGR</sequence>
<keyword evidence="1" id="KW-0614">Plasmid</keyword>
<accession>A0A6P1NTW4</accession>
<gene>
    <name evidence="1" type="ORF">GU243_23480</name>
</gene>
<geneLocation type="plasmid" evidence="1 2">
    <name>unnamed1</name>
</geneLocation>
<dbReference type="AlphaFoldDB" id="A0A6P1NTW4"/>
<name>A0A6P1NTW4_9MICC</name>
<keyword evidence="2" id="KW-1185">Reference proteome</keyword>